<dbReference type="EMBL" id="OR481006">
    <property type="protein sequence ID" value="WNO47477.1"/>
    <property type="molecule type" value="Genomic_DNA"/>
</dbReference>
<reference evidence="2" key="1">
    <citation type="submission" date="2023-08" db="EMBL/GenBank/DDBJ databases">
        <authorList>
            <person name="Nazir A."/>
        </authorList>
    </citation>
    <scope>NUCLEOTIDE SEQUENCE</scope>
</reference>
<organism evidence="2">
    <name type="scientific">Staphylococcus phage vB_VibM_10AMN12</name>
    <dbReference type="NCBI Taxonomy" id="3076785"/>
    <lineage>
        <taxon>Viruses</taxon>
        <taxon>Duplodnaviria</taxon>
        <taxon>Heunggongvirae</taxon>
        <taxon>Uroviricota</taxon>
        <taxon>Caudoviricetes</taxon>
    </lineage>
</organism>
<protein>
    <submittedName>
        <fullName evidence="2">Uncharacterized protein</fullName>
    </submittedName>
</protein>
<evidence type="ECO:0000313" key="2">
    <source>
        <dbReference type="EMBL" id="WNO47477.1"/>
    </source>
</evidence>
<name>A0AA96KSK6_9CAUD</name>
<feature type="transmembrane region" description="Helical" evidence="1">
    <location>
        <begin position="42"/>
        <end position="71"/>
    </location>
</feature>
<proteinExistence type="predicted"/>
<sequence length="118" mass="13721">MKLVTLKNKYGKVTNVKIGYSFTTLFFSFFPDMIRGNFKNAFLFFLFMIVANMLLVMAGSADITNLTAWLFPAIWAHKRNKYLLEHYMNKGYSVFALQNLTKEELDSFVGYEVEMKGE</sequence>
<keyword evidence="1" id="KW-1133">Transmembrane helix</keyword>
<accession>A0AA96KSK6</accession>
<keyword evidence="1" id="KW-0812">Transmembrane</keyword>
<keyword evidence="1" id="KW-0472">Membrane</keyword>
<evidence type="ECO:0000256" key="1">
    <source>
        <dbReference type="SAM" id="Phobius"/>
    </source>
</evidence>